<dbReference type="PANTHER" id="PTHR47354">
    <property type="entry name" value="NADH OXIDOREDUCTASE HCR"/>
    <property type="match status" value="1"/>
</dbReference>
<dbReference type="CDD" id="cd06214">
    <property type="entry name" value="PA_degradation_oxidoreductase_like"/>
    <property type="match status" value="1"/>
</dbReference>
<dbReference type="GO" id="GO:0010124">
    <property type="term" value="P:phenylacetate catabolic process"/>
    <property type="evidence" value="ECO:0007669"/>
    <property type="project" value="InterPro"/>
</dbReference>
<keyword evidence="12" id="KW-1185">Reference proteome</keyword>
<accession>A0A4Q7UVU2</accession>
<dbReference type="Gene3D" id="2.40.30.10">
    <property type="entry name" value="Translation factors"/>
    <property type="match status" value="1"/>
</dbReference>
<evidence type="ECO:0000259" key="10">
    <source>
        <dbReference type="PROSITE" id="PS51384"/>
    </source>
</evidence>
<dbReference type="InterPro" id="IPR012675">
    <property type="entry name" value="Beta-grasp_dom_sf"/>
</dbReference>
<dbReference type="EMBL" id="SHKL01000001">
    <property type="protein sequence ID" value="RZT84233.1"/>
    <property type="molecule type" value="Genomic_DNA"/>
</dbReference>
<keyword evidence="5" id="KW-0274">FAD</keyword>
<dbReference type="PANTHER" id="PTHR47354:SF8">
    <property type="entry name" value="1,2-PHENYLACETYL-COA EPOXIDASE, SUBUNIT E"/>
    <property type="match status" value="1"/>
</dbReference>
<reference evidence="11 12" key="1">
    <citation type="submission" date="2019-02" db="EMBL/GenBank/DDBJ databases">
        <title>Sequencing the genomes of 1000 actinobacteria strains.</title>
        <authorList>
            <person name="Klenk H.-P."/>
        </authorList>
    </citation>
    <scope>NUCLEOTIDE SEQUENCE [LARGE SCALE GENOMIC DNA]</scope>
    <source>
        <strain evidence="11 12">DSM 45779</strain>
    </source>
</reference>
<evidence type="ECO:0000313" key="11">
    <source>
        <dbReference type="EMBL" id="RZT84233.1"/>
    </source>
</evidence>
<dbReference type="InterPro" id="IPR001433">
    <property type="entry name" value="OxRdtase_FAD/NAD-bd"/>
</dbReference>
<dbReference type="InterPro" id="IPR001709">
    <property type="entry name" value="Flavoprot_Pyr_Nucl_cyt_Rdtase"/>
</dbReference>
<dbReference type="RefSeq" id="WP_242622910.1">
    <property type="nucleotide sequence ID" value="NZ_SHKL01000001.1"/>
</dbReference>
<keyword evidence="4" id="KW-0479">Metal-binding</keyword>
<keyword evidence="2" id="KW-0285">Flavoprotein</keyword>
<dbReference type="AlphaFoldDB" id="A0A4Q7UVU2"/>
<dbReference type="InterPro" id="IPR001041">
    <property type="entry name" value="2Fe-2S_ferredoxin-type"/>
</dbReference>
<dbReference type="GO" id="GO:0050660">
    <property type="term" value="F:flavin adenine dinucleotide binding"/>
    <property type="evidence" value="ECO:0007669"/>
    <property type="project" value="TreeGrafter"/>
</dbReference>
<dbReference type="Pfam" id="PF00111">
    <property type="entry name" value="Fer2"/>
    <property type="match status" value="1"/>
</dbReference>
<evidence type="ECO:0000313" key="12">
    <source>
        <dbReference type="Proteomes" id="UP000291591"/>
    </source>
</evidence>
<protein>
    <submittedName>
        <fullName evidence="11">Ring-1,2-phenylacetyl-CoA epoxidase subunit PaaE</fullName>
    </submittedName>
</protein>
<dbReference type="PROSITE" id="PS00197">
    <property type="entry name" value="2FE2S_FER_1"/>
    <property type="match status" value="1"/>
</dbReference>
<evidence type="ECO:0000256" key="2">
    <source>
        <dbReference type="ARBA" id="ARBA00022630"/>
    </source>
</evidence>
<dbReference type="PROSITE" id="PS51085">
    <property type="entry name" value="2FE2S_FER_2"/>
    <property type="match status" value="1"/>
</dbReference>
<dbReference type="GO" id="GO:0051537">
    <property type="term" value="F:2 iron, 2 sulfur cluster binding"/>
    <property type="evidence" value="ECO:0007669"/>
    <property type="project" value="UniProtKB-KW"/>
</dbReference>
<dbReference type="PROSITE" id="PS51384">
    <property type="entry name" value="FAD_FR"/>
    <property type="match status" value="1"/>
</dbReference>
<evidence type="ECO:0000256" key="8">
    <source>
        <dbReference type="ARBA" id="ARBA00023014"/>
    </source>
</evidence>
<dbReference type="Proteomes" id="UP000291591">
    <property type="component" value="Unassembled WGS sequence"/>
</dbReference>
<dbReference type="NCBIfam" id="TIGR02160">
    <property type="entry name" value="PA_CoA_Oxy5"/>
    <property type="match status" value="1"/>
</dbReference>
<sequence length="401" mass="43897">MNRRREAAWAARSNMVRGKSSRLRIEDAIDDVLADPGFAPEAAGAESTGDGFHHLPIRGIERLCDDAVAVTFDVPDNLREAYAFKPGQYLTLRKWNDDGEHRRSYSICAPVGAMPRVGVRRVDTGLFSEWLVNEAEVGDEIEVGPPSGSFTPELEAGTHHGLVAAGSGITPVLSIAASLLAAHPDTHVTLLYGNRRTDTVMFTEELADLKNAFGPRLHLLHVLSREPTEAEIFNGRLDADRLRTLFGALVDVENVDHWWLCGPLGMTDDATAVLTDLGVDKKRVHRELFYVDEPPPELDRTEDSPELDGEGSEVTVMLNGRTTQLTLPRNVPVLDAAQKVRGDLPFACKGGVCGTCRAKVTDGEVTMRRNFALEDDEVEAGFVLTCQTLPVSDKVTVDYDV</sequence>
<dbReference type="InterPro" id="IPR017938">
    <property type="entry name" value="Riboflavin_synthase-like_b-brl"/>
</dbReference>
<dbReference type="PRINTS" id="PR00371">
    <property type="entry name" value="FPNCR"/>
</dbReference>
<comment type="caution">
    <text evidence="11">The sequence shown here is derived from an EMBL/GenBank/DDBJ whole genome shotgun (WGS) entry which is preliminary data.</text>
</comment>
<dbReference type="InterPro" id="IPR017927">
    <property type="entry name" value="FAD-bd_FR_type"/>
</dbReference>
<evidence type="ECO:0000256" key="5">
    <source>
        <dbReference type="ARBA" id="ARBA00022827"/>
    </source>
</evidence>
<dbReference type="SUPFAM" id="SSF54292">
    <property type="entry name" value="2Fe-2S ferredoxin-like"/>
    <property type="match status" value="1"/>
</dbReference>
<dbReference type="PRINTS" id="PR00410">
    <property type="entry name" value="PHEHYDRXLASE"/>
</dbReference>
<dbReference type="GO" id="GO:0046872">
    <property type="term" value="F:metal ion binding"/>
    <property type="evidence" value="ECO:0007669"/>
    <property type="project" value="UniProtKB-KW"/>
</dbReference>
<keyword evidence="6" id="KW-0560">Oxidoreductase</keyword>
<evidence type="ECO:0000256" key="1">
    <source>
        <dbReference type="ARBA" id="ARBA00001974"/>
    </source>
</evidence>
<keyword evidence="3" id="KW-0001">2Fe-2S</keyword>
<gene>
    <name evidence="11" type="ORF">EV383_1071</name>
</gene>
<feature type="domain" description="2Fe-2S ferredoxin-type" evidence="9">
    <location>
        <begin position="312"/>
        <end position="401"/>
    </location>
</feature>
<dbReference type="InterPro" id="IPR036010">
    <property type="entry name" value="2Fe-2S_ferredoxin-like_sf"/>
</dbReference>
<dbReference type="Gene3D" id="3.40.50.80">
    <property type="entry name" value="Nucleotide-binding domain of ferredoxin-NADP reductase (FNR) module"/>
    <property type="match status" value="1"/>
</dbReference>
<organism evidence="11 12">
    <name type="scientific">Pseudonocardia sediminis</name>
    <dbReference type="NCBI Taxonomy" id="1397368"/>
    <lineage>
        <taxon>Bacteria</taxon>
        <taxon>Bacillati</taxon>
        <taxon>Actinomycetota</taxon>
        <taxon>Actinomycetes</taxon>
        <taxon>Pseudonocardiales</taxon>
        <taxon>Pseudonocardiaceae</taxon>
        <taxon>Pseudonocardia</taxon>
    </lineage>
</organism>
<dbReference type="CDD" id="cd00207">
    <property type="entry name" value="fer2"/>
    <property type="match status" value="1"/>
</dbReference>
<evidence type="ECO:0000256" key="6">
    <source>
        <dbReference type="ARBA" id="ARBA00023002"/>
    </source>
</evidence>
<comment type="cofactor">
    <cofactor evidence="1">
        <name>FAD</name>
        <dbReference type="ChEBI" id="CHEBI:57692"/>
    </cofactor>
</comment>
<dbReference type="Pfam" id="PF00970">
    <property type="entry name" value="FAD_binding_6"/>
    <property type="match status" value="1"/>
</dbReference>
<dbReference type="InterPro" id="IPR008333">
    <property type="entry name" value="Cbr1-like_FAD-bd_dom"/>
</dbReference>
<evidence type="ECO:0000259" key="9">
    <source>
        <dbReference type="PROSITE" id="PS51085"/>
    </source>
</evidence>
<dbReference type="SUPFAM" id="SSF63380">
    <property type="entry name" value="Riboflavin synthase domain-like"/>
    <property type="match status" value="1"/>
</dbReference>
<evidence type="ECO:0000256" key="4">
    <source>
        <dbReference type="ARBA" id="ARBA00022723"/>
    </source>
</evidence>
<dbReference type="InterPro" id="IPR006058">
    <property type="entry name" value="2Fe2S_fd_BS"/>
</dbReference>
<dbReference type="InterPro" id="IPR050415">
    <property type="entry name" value="MRET"/>
</dbReference>
<dbReference type="GO" id="GO:0016491">
    <property type="term" value="F:oxidoreductase activity"/>
    <property type="evidence" value="ECO:0007669"/>
    <property type="project" value="UniProtKB-KW"/>
</dbReference>
<dbReference type="InterPro" id="IPR011884">
    <property type="entry name" value="PaaE"/>
</dbReference>
<dbReference type="InterPro" id="IPR039261">
    <property type="entry name" value="FNR_nucleotide-bd"/>
</dbReference>
<feature type="domain" description="FAD-binding FR-type" evidence="10">
    <location>
        <begin position="50"/>
        <end position="153"/>
    </location>
</feature>
<evidence type="ECO:0000256" key="7">
    <source>
        <dbReference type="ARBA" id="ARBA00023004"/>
    </source>
</evidence>
<keyword evidence="8" id="KW-0411">Iron-sulfur</keyword>
<proteinExistence type="predicted"/>
<keyword evidence="7" id="KW-0408">Iron</keyword>
<dbReference type="Gene3D" id="3.10.20.30">
    <property type="match status" value="1"/>
</dbReference>
<dbReference type="SUPFAM" id="SSF52343">
    <property type="entry name" value="Ferredoxin reductase-like, C-terminal NADP-linked domain"/>
    <property type="match status" value="1"/>
</dbReference>
<evidence type="ECO:0000256" key="3">
    <source>
        <dbReference type="ARBA" id="ARBA00022714"/>
    </source>
</evidence>
<name>A0A4Q7UVU2_PSEST</name>
<dbReference type="Pfam" id="PF00175">
    <property type="entry name" value="NAD_binding_1"/>
    <property type="match status" value="1"/>
</dbReference>